<proteinExistence type="predicted"/>
<gene>
    <name evidence="6" type="ORF">K435DRAFT_838694</name>
</gene>
<dbReference type="Gene3D" id="6.10.140.2220">
    <property type="match status" value="1"/>
</dbReference>
<evidence type="ECO:0000313" key="6">
    <source>
        <dbReference type="EMBL" id="THU97338.1"/>
    </source>
</evidence>
<dbReference type="AlphaFoldDB" id="A0A4S8M6E0"/>
<dbReference type="PROSITE" id="PS50865">
    <property type="entry name" value="ZF_MYND_2"/>
    <property type="match status" value="1"/>
</dbReference>
<name>A0A4S8M6E0_DENBC</name>
<dbReference type="OrthoDB" id="432970at2759"/>
<evidence type="ECO:0000256" key="1">
    <source>
        <dbReference type="ARBA" id="ARBA00022723"/>
    </source>
</evidence>
<keyword evidence="2 4" id="KW-0863">Zinc-finger</keyword>
<keyword evidence="7" id="KW-1185">Reference proteome</keyword>
<dbReference type="EMBL" id="ML179158">
    <property type="protein sequence ID" value="THU97338.1"/>
    <property type="molecule type" value="Genomic_DNA"/>
</dbReference>
<evidence type="ECO:0000313" key="7">
    <source>
        <dbReference type="Proteomes" id="UP000297245"/>
    </source>
</evidence>
<protein>
    <recommendedName>
        <fullName evidence="5">MYND-type domain-containing protein</fullName>
    </recommendedName>
</protein>
<dbReference type="Pfam" id="PF01753">
    <property type="entry name" value="zf-MYND"/>
    <property type="match status" value="1"/>
</dbReference>
<keyword evidence="3" id="KW-0862">Zinc</keyword>
<organism evidence="6 7">
    <name type="scientific">Dendrothele bispora (strain CBS 962.96)</name>
    <dbReference type="NCBI Taxonomy" id="1314807"/>
    <lineage>
        <taxon>Eukaryota</taxon>
        <taxon>Fungi</taxon>
        <taxon>Dikarya</taxon>
        <taxon>Basidiomycota</taxon>
        <taxon>Agaricomycotina</taxon>
        <taxon>Agaricomycetes</taxon>
        <taxon>Agaricomycetidae</taxon>
        <taxon>Agaricales</taxon>
        <taxon>Agaricales incertae sedis</taxon>
        <taxon>Dendrothele</taxon>
    </lineage>
</organism>
<evidence type="ECO:0000256" key="4">
    <source>
        <dbReference type="PROSITE-ProRule" id="PRU00134"/>
    </source>
</evidence>
<evidence type="ECO:0000256" key="2">
    <source>
        <dbReference type="ARBA" id="ARBA00022771"/>
    </source>
</evidence>
<dbReference type="SUPFAM" id="SSF144232">
    <property type="entry name" value="HIT/MYND zinc finger-like"/>
    <property type="match status" value="1"/>
</dbReference>
<reference evidence="6 7" key="1">
    <citation type="journal article" date="2019" name="Nat. Ecol. Evol.">
        <title>Megaphylogeny resolves global patterns of mushroom evolution.</title>
        <authorList>
            <person name="Varga T."/>
            <person name="Krizsan K."/>
            <person name="Foldi C."/>
            <person name="Dima B."/>
            <person name="Sanchez-Garcia M."/>
            <person name="Sanchez-Ramirez S."/>
            <person name="Szollosi G.J."/>
            <person name="Szarkandi J.G."/>
            <person name="Papp V."/>
            <person name="Albert L."/>
            <person name="Andreopoulos W."/>
            <person name="Angelini C."/>
            <person name="Antonin V."/>
            <person name="Barry K.W."/>
            <person name="Bougher N.L."/>
            <person name="Buchanan P."/>
            <person name="Buyck B."/>
            <person name="Bense V."/>
            <person name="Catcheside P."/>
            <person name="Chovatia M."/>
            <person name="Cooper J."/>
            <person name="Damon W."/>
            <person name="Desjardin D."/>
            <person name="Finy P."/>
            <person name="Geml J."/>
            <person name="Haridas S."/>
            <person name="Hughes K."/>
            <person name="Justo A."/>
            <person name="Karasinski D."/>
            <person name="Kautmanova I."/>
            <person name="Kiss B."/>
            <person name="Kocsube S."/>
            <person name="Kotiranta H."/>
            <person name="LaButti K.M."/>
            <person name="Lechner B.E."/>
            <person name="Liimatainen K."/>
            <person name="Lipzen A."/>
            <person name="Lukacs Z."/>
            <person name="Mihaltcheva S."/>
            <person name="Morgado L.N."/>
            <person name="Niskanen T."/>
            <person name="Noordeloos M.E."/>
            <person name="Ohm R.A."/>
            <person name="Ortiz-Santana B."/>
            <person name="Ovrebo C."/>
            <person name="Racz N."/>
            <person name="Riley R."/>
            <person name="Savchenko A."/>
            <person name="Shiryaev A."/>
            <person name="Soop K."/>
            <person name="Spirin V."/>
            <person name="Szebenyi C."/>
            <person name="Tomsovsky M."/>
            <person name="Tulloss R.E."/>
            <person name="Uehling J."/>
            <person name="Grigoriev I.V."/>
            <person name="Vagvolgyi C."/>
            <person name="Papp T."/>
            <person name="Martin F.M."/>
            <person name="Miettinen O."/>
            <person name="Hibbett D.S."/>
            <person name="Nagy L.G."/>
        </authorList>
    </citation>
    <scope>NUCLEOTIDE SEQUENCE [LARGE SCALE GENOMIC DNA]</scope>
    <source>
        <strain evidence="6 7">CBS 962.96</strain>
    </source>
</reference>
<feature type="domain" description="MYND-type" evidence="5">
    <location>
        <begin position="450"/>
        <end position="492"/>
    </location>
</feature>
<dbReference type="Proteomes" id="UP000297245">
    <property type="component" value="Unassembled WGS sequence"/>
</dbReference>
<evidence type="ECO:0000256" key="3">
    <source>
        <dbReference type="ARBA" id="ARBA00022833"/>
    </source>
</evidence>
<dbReference type="GO" id="GO:0008270">
    <property type="term" value="F:zinc ion binding"/>
    <property type="evidence" value="ECO:0007669"/>
    <property type="project" value="UniProtKB-KW"/>
</dbReference>
<keyword evidence="1" id="KW-0479">Metal-binding</keyword>
<dbReference type="InterPro" id="IPR002893">
    <property type="entry name" value="Znf_MYND"/>
</dbReference>
<evidence type="ECO:0000259" key="5">
    <source>
        <dbReference type="PROSITE" id="PS50865"/>
    </source>
</evidence>
<sequence>MIVRRNSRGKMRMVSRARFQRLKVQAMNGDNSAIMQLGILTAKDHSLLPMLLPIVFRHTAETADQIMHCHHPLPPSIGPHAFASMDVLGRALLYPSSRPPESTKIRYASLIEEHLRGIWIWIRHFIINVADVPPQFLDPEVQRLVHDDLENTCTRLLSGLMAHKSLCLALLDYSDFAPALTRLCVHVLDSRFCHHNSSKNNMMSAFAYLQDKTISLWRPKVAEKYEELADVALPEHLKPFMYAISSDQGFFLSSAGLGSLLTDLTLFKNCYQSSPNLTARFLKRGAARWMSQFAYRLSCYSRYYETPDRGMTIQQRTTFITVLYFSLEFINHAVKLFGYTIVLLLLENRIFSVVINCIQHVVQLPRNPIPKEVASLLDSISKYSIYLPVLKSLLRHPLKKYLTRECLAQCDWNEQKELLRAIRDLTSTVEVRSRQRREYESRCISNPCVNKLCSRRDSLDVETFRCAGCKHALYCSRACQKTDWRNGHRESCLKDIELRASDDNLCTIFDTGQLDKLQLGFFDFVLEAELNNNRLELAQYSKTNGGSFPIVKFDFRKSVKPKVTMLENKIEKQEPNCGVIRACALLPVGEQCQNFSRFISIRIGTVQEDEPT</sequence>
<accession>A0A4S8M6E0</accession>